<evidence type="ECO:0000313" key="2">
    <source>
        <dbReference type="Proteomes" id="UP000594638"/>
    </source>
</evidence>
<accession>A0A8S0U2I2</accession>
<organism evidence="1 2">
    <name type="scientific">Olea europaea subsp. europaea</name>
    <dbReference type="NCBI Taxonomy" id="158383"/>
    <lineage>
        <taxon>Eukaryota</taxon>
        <taxon>Viridiplantae</taxon>
        <taxon>Streptophyta</taxon>
        <taxon>Embryophyta</taxon>
        <taxon>Tracheophyta</taxon>
        <taxon>Spermatophyta</taxon>
        <taxon>Magnoliopsida</taxon>
        <taxon>eudicotyledons</taxon>
        <taxon>Gunneridae</taxon>
        <taxon>Pentapetalae</taxon>
        <taxon>asterids</taxon>
        <taxon>lamiids</taxon>
        <taxon>Lamiales</taxon>
        <taxon>Oleaceae</taxon>
        <taxon>Oleeae</taxon>
        <taxon>Olea</taxon>
    </lineage>
</organism>
<feature type="non-terminal residue" evidence="1">
    <location>
        <position position="131"/>
    </location>
</feature>
<protein>
    <submittedName>
        <fullName evidence="1">Uncharacterized protein</fullName>
    </submittedName>
</protein>
<evidence type="ECO:0000313" key="1">
    <source>
        <dbReference type="EMBL" id="CAA3012844.1"/>
    </source>
</evidence>
<dbReference type="AlphaFoldDB" id="A0A8S0U2I2"/>
<dbReference type="Gramene" id="OE9A049216T1">
    <property type="protein sequence ID" value="OE9A049216C1"/>
    <property type="gene ID" value="OE9A049216"/>
</dbReference>
<dbReference type="Proteomes" id="UP000594638">
    <property type="component" value="Unassembled WGS sequence"/>
</dbReference>
<dbReference type="EMBL" id="CACTIH010007413">
    <property type="protein sequence ID" value="CAA3012844.1"/>
    <property type="molecule type" value="Genomic_DNA"/>
</dbReference>
<sequence length="131" mass="14993">MKEESQTSPLTQNNVEALCNRDPLFALSLQSPTAVTALDDDLALESPKAESKSLPLSLESPEAEHNVEVVFSLATARETEQRRRFGRTRQFPRLGNVFGQRVGKQMPRLLRWSARKQPQYRTYNAFFKNVR</sequence>
<proteinExistence type="predicted"/>
<comment type="caution">
    <text evidence="1">The sequence shown here is derived from an EMBL/GenBank/DDBJ whole genome shotgun (WGS) entry which is preliminary data.</text>
</comment>
<gene>
    <name evidence="1" type="ORF">OLEA9_A049216</name>
</gene>
<reference evidence="1 2" key="1">
    <citation type="submission" date="2019-12" db="EMBL/GenBank/DDBJ databases">
        <authorList>
            <person name="Alioto T."/>
            <person name="Alioto T."/>
            <person name="Gomez Garrido J."/>
        </authorList>
    </citation>
    <scope>NUCLEOTIDE SEQUENCE [LARGE SCALE GENOMIC DNA]</scope>
</reference>
<name>A0A8S0U2I2_OLEEU</name>
<keyword evidence="2" id="KW-1185">Reference proteome</keyword>